<dbReference type="Pfam" id="PF00756">
    <property type="entry name" value="Esterase"/>
    <property type="match status" value="1"/>
</dbReference>
<dbReference type="InterPro" id="IPR000801">
    <property type="entry name" value="Esterase-like"/>
</dbReference>
<dbReference type="SUPFAM" id="SSF53474">
    <property type="entry name" value="alpha/beta-Hydrolases"/>
    <property type="match status" value="1"/>
</dbReference>
<dbReference type="Proteomes" id="UP001521137">
    <property type="component" value="Unassembled WGS sequence"/>
</dbReference>
<evidence type="ECO:0000313" key="1">
    <source>
        <dbReference type="EMBL" id="MCF2949626.1"/>
    </source>
</evidence>
<keyword evidence="2" id="KW-1185">Reference proteome</keyword>
<organism evidence="1 2">
    <name type="scientific">Paraglaciecola algarum</name>
    <dbReference type="NCBI Taxonomy" id="3050085"/>
    <lineage>
        <taxon>Bacteria</taxon>
        <taxon>Pseudomonadati</taxon>
        <taxon>Pseudomonadota</taxon>
        <taxon>Gammaproteobacteria</taxon>
        <taxon>Alteromonadales</taxon>
        <taxon>Alteromonadaceae</taxon>
        <taxon>Paraglaciecola</taxon>
    </lineage>
</organism>
<gene>
    <name evidence="1" type="ORF">L0668_16005</name>
</gene>
<dbReference type="Gene3D" id="3.40.50.1820">
    <property type="entry name" value="alpha/beta hydrolase"/>
    <property type="match status" value="1"/>
</dbReference>
<reference evidence="1 2" key="1">
    <citation type="submission" date="2022-01" db="EMBL/GenBank/DDBJ databases">
        <title>Paraglaciecola sp. G1-23.</title>
        <authorList>
            <person name="Jin M.S."/>
            <person name="Han D.M."/>
            <person name="Kim H.M."/>
            <person name="Jeon C.O."/>
        </authorList>
    </citation>
    <scope>NUCLEOTIDE SEQUENCE [LARGE SCALE GENOMIC DNA]</scope>
    <source>
        <strain evidence="1 2">G1-23</strain>
    </source>
</reference>
<dbReference type="PANTHER" id="PTHR48098:SF1">
    <property type="entry name" value="DIACYLGLYCEROL ACYLTRANSFERASE_MYCOLYLTRANSFERASE AG85A"/>
    <property type="match status" value="1"/>
</dbReference>
<dbReference type="EMBL" id="JAKGAS010000009">
    <property type="protein sequence ID" value="MCF2949626.1"/>
    <property type="molecule type" value="Genomic_DNA"/>
</dbReference>
<dbReference type="PANTHER" id="PTHR48098">
    <property type="entry name" value="ENTEROCHELIN ESTERASE-RELATED"/>
    <property type="match status" value="1"/>
</dbReference>
<accession>A0ABS9D9R5</accession>
<dbReference type="InterPro" id="IPR029058">
    <property type="entry name" value="AB_hydrolase_fold"/>
</dbReference>
<comment type="caution">
    <text evidence="1">The sequence shown here is derived from an EMBL/GenBank/DDBJ whole genome shotgun (WGS) entry which is preliminary data.</text>
</comment>
<name>A0ABS9D9R5_9ALTE</name>
<dbReference type="RefSeq" id="WP_235313729.1">
    <property type="nucleotide sequence ID" value="NZ_JAKGAS010000009.1"/>
</dbReference>
<evidence type="ECO:0000313" key="2">
    <source>
        <dbReference type="Proteomes" id="UP001521137"/>
    </source>
</evidence>
<protein>
    <submittedName>
        <fullName evidence="1">ATPase</fullName>
    </submittedName>
</protein>
<sequence length="267" mass="30384">MAVTRIEKSNPQLSRDNTLTLTLHSDNLDRRQDVTVYNPYSAQKDLPIVFLLHGVYGNNWVWMDLGGAHQVYESLRKQGLSEFVLVMPSDGGLWEGSGYLPLEEHGNFEKWIVDDVLNTVLDTLGSVSTQSNLYITGLSMGGYGALRLGAKYASQFSGISAHSSITKVEDLALFTDKPLENYQTKQTHESDILYWCNQNKADLPPLRLDCGTDDELFESNQELVTKLNQANIEFQYEELSGGHEWPYWNRNLVKTLKFFDQIEKQKH</sequence>
<proteinExistence type="predicted"/>
<dbReference type="InterPro" id="IPR050583">
    <property type="entry name" value="Mycobacterial_A85_antigen"/>
</dbReference>